<protein>
    <recommendedName>
        <fullName evidence="1">DNA-directed RNA polymerase</fullName>
        <ecNumber evidence="1">2.7.7.6</ecNumber>
    </recommendedName>
</protein>
<dbReference type="GO" id="GO:0000428">
    <property type="term" value="C:DNA-directed RNA polymerase complex"/>
    <property type="evidence" value="ECO:0007669"/>
    <property type="project" value="UniProtKB-KW"/>
</dbReference>
<sequence length="169" mass="19338">MAVVWAHCNTKMVCETDEPKEDGAERDADEPKKGHGGCGHIQLAIRKEGLKLFVQYKRPKDEGEDPDKQLITPSSEVYTMFKKMSDSDLHLIGLSDEYAHPEWMILTIMPVPPPPVRPNGGAMQSEYDLMYKLGEIIKVSAHIWRNMIFKELTYHFVQFINFFLVGVLD</sequence>
<reference evidence="8" key="1">
    <citation type="journal article" date="2020" name="New Phytol.">
        <title>Comparative genomics reveals dynamic genome evolution in host specialist ectomycorrhizal fungi.</title>
        <authorList>
            <person name="Lofgren L.A."/>
            <person name="Nguyen N.H."/>
            <person name="Vilgalys R."/>
            <person name="Ruytinx J."/>
            <person name="Liao H.L."/>
            <person name="Branco S."/>
            <person name="Kuo A."/>
            <person name="LaButti K."/>
            <person name="Lipzen A."/>
            <person name="Andreopoulos W."/>
            <person name="Pangilinan J."/>
            <person name="Riley R."/>
            <person name="Hundley H."/>
            <person name="Na H."/>
            <person name="Barry K."/>
            <person name="Grigoriev I.V."/>
            <person name="Stajich J.E."/>
            <person name="Kennedy P.G."/>
        </authorList>
    </citation>
    <scope>NUCLEOTIDE SEQUENCE</scope>
    <source>
        <strain evidence="8">FC423</strain>
    </source>
</reference>
<evidence type="ECO:0000256" key="5">
    <source>
        <dbReference type="ARBA" id="ARBA00023163"/>
    </source>
</evidence>
<accession>A0A9P7ESV3</accession>
<evidence type="ECO:0000256" key="3">
    <source>
        <dbReference type="ARBA" id="ARBA00022679"/>
    </source>
</evidence>
<dbReference type="SUPFAM" id="SSF64484">
    <property type="entry name" value="beta and beta-prime subunits of DNA dependent RNA-polymerase"/>
    <property type="match status" value="1"/>
</dbReference>
<dbReference type="Pfam" id="PF04997">
    <property type="entry name" value="RNA_pol_Rpb1_1"/>
    <property type="match status" value="1"/>
</dbReference>
<evidence type="ECO:0000256" key="2">
    <source>
        <dbReference type="ARBA" id="ARBA00022478"/>
    </source>
</evidence>
<keyword evidence="4" id="KW-0548">Nucleotidyltransferase</keyword>
<dbReference type="EC" id="2.7.7.6" evidence="1"/>
<dbReference type="GO" id="GO:0003899">
    <property type="term" value="F:DNA-directed RNA polymerase activity"/>
    <property type="evidence" value="ECO:0007669"/>
    <property type="project" value="UniProtKB-EC"/>
</dbReference>
<dbReference type="GO" id="GO:0003677">
    <property type="term" value="F:DNA binding"/>
    <property type="evidence" value="ECO:0007669"/>
    <property type="project" value="InterPro"/>
</dbReference>
<proteinExistence type="predicted"/>
<dbReference type="RefSeq" id="XP_041285196.1">
    <property type="nucleotide sequence ID" value="XM_041443052.1"/>
</dbReference>
<name>A0A9P7ESV3_9AGAM</name>
<organism evidence="8 9">
    <name type="scientific">Suillus discolor</name>
    <dbReference type="NCBI Taxonomy" id="1912936"/>
    <lineage>
        <taxon>Eukaryota</taxon>
        <taxon>Fungi</taxon>
        <taxon>Dikarya</taxon>
        <taxon>Basidiomycota</taxon>
        <taxon>Agaricomycotina</taxon>
        <taxon>Agaricomycetes</taxon>
        <taxon>Agaricomycetidae</taxon>
        <taxon>Boletales</taxon>
        <taxon>Suillineae</taxon>
        <taxon>Suillaceae</taxon>
        <taxon>Suillus</taxon>
    </lineage>
</organism>
<feature type="domain" description="RNA polymerase Rpb1" evidence="7">
    <location>
        <begin position="3"/>
        <end position="146"/>
    </location>
</feature>
<dbReference type="GO" id="GO:0006351">
    <property type="term" value="P:DNA-templated transcription"/>
    <property type="evidence" value="ECO:0007669"/>
    <property type="project" value="InterPro"/>
</dbReference>
<gene>
    <name evidence="8" type="ORF">F5147DRAFT_790695</name>
</gene>
<evidence type="ECO:0000259" key="7">
    <source>
        <dbReference type="Pfam" id="PF04997"/>
    </source>
</evidence>
<feature type="compositionally biased region" description="Basic and acidic residues" evidence="6">
    <location>
        <begin position="21"/>
        <end position="33"/>
    </location>
</feature>
<dbReference type="GeneID" id="64705311"/>
<comment type="caution">
    <text evidence="8">The sequence shown here is derived from an EMBL/GenBank/DDBJ whole genome shotgun (WGS) entry which is preliminary data.</text>
</comment>
<keyword evidence="2" id="KW-0240">DNA-directed RNA polymerase</keyword>
<evidence type="ECO:0000313" key="9">
    <source>
        <dbReference type="Proteomes" id="UP000823399"/>
    </source>
</evidence>
<evidence type="ECO:0000256" key="4">
    <source>
        <dbReference type="ARBA" id="ARBA00022695"/>
    </source>
</evidence>
<dbReference type="OrthoDB" id="2647378at2759"/>
<dbReference type="AlphaFoldDB" id="A0A9P7ESV3"/>
<dbReference type="InterPro" id="IPR007080">
    <property type="entry name" value="RNA_pol_Rpb1_1"/>
</dbReference>
<dbReference type="EMBL" id="JABBWM010000132">
    <property type="protein sequence ID" value="KAG2087442.1"/>
    <property type="molecule type" value="Genomic_DNA"/>
</dbReference>
<evidence type="ECO:0000256" key="1">
    <source>
        <dbReference type="ARBA" id="ARBA00012418"/>
    </source>
</evidence>
<evidence type="ECO:0000313" key="8">
    <source>
        <dbReference type="EMBL" id="KAG2087442.1"/>
    </source>
</evidence>
<keyword evidence="3" id="KW-0808">Transferase</keyword>
<keyword evidence="9" id="KW-1185">Reference proteome</keyword>
<keyword evidence="5" id="KW-0804">Transcription</keyword>
<dbReference type="Proteomes" id="UP000823399">
    <property type="component" value="Unassembled WGS sequence"/>
</dbReference>
<feature type="region of interest" description="Disordered" evidence="6">
    <location>
        <begin position="18"/>
        <end position="38"/>
    </location>
</feature>
<evidence type="ECO:0000256" key="6">
    <source>
        <dbReference type="SAM" id="MobiDB-lite"/>
    </source>
</evidence>